<keyword evidence="1" id="KW-1133">Transmembrane helix</keyword>
<gene>
    <name evidence="2" type="ORF">FJQ89_15470</name>
</gene>
<reference evidence="2 3" key="1">
    <citation type="submission" date="2019-06" db="EMBL/GenBank/DDBJ databases">
        <title>Complete genome sequence of Janthinobacterium sp. SNU WT3 isolated from diseased rainbow trout.</title>
        <authorList>
            <person name="Oh W.T."/>
            <person name="Park S.C."/>
        </authorList>
    </citation>
    <scope>NUCLEOTIDE SEQUENCE [LARGE SCALE GENOMIC DNA]</scope>
    <source>
        <strain evidence="2 3">SNU WT3</strain>
    </source>
</reference>
<name>A0A4Y6RML8_9BURK</name>
<feature type="transmembrane region" description="Helical" evidence="1">
    <location>
        <begin position="70"/>
        <end position="87"/>
    </location>
</feature>
<evidence type="ECO:0000313" key="2">
    <source>
        <dbReference type="EMBL" id="QDG74149.1"/>
    </source>
</evidence>
<keyword evidence="1" id="KW-0812">Transmembrane</keyword>
<feature type="transmembrane region" description="Helical" evidence="1">
    <location>
        <begin position="28"/>
        <end position="50"/>
    </location>
</feature>
<feature type="transmembrane region" description="Helical" evidence="1">
    <location>
        <begin position="99"/>
        <end position="117"/>
    </location>
</feature>
<dbReference type="AlphaFoldDB" id="A0A4Y6RML8"/>
<dbReference type="KEGG" id="jas:FJQ89_15470"/>
<accession>A0A4Y6RML8</accession>
<sequence>MLTIATFWTSTLVSELFLDQTAVVAVKHAIAVYGLAILVCAMGLTGSSGFALGKTRKGRLVEQKKKRMRFIGINGLLVMLPSALYLYSKSAVAEFDTLFYVVQVLELSAGLVQLFLMSRNFHEGLKLAGKLRSRPA</sequence>
<dbReference type="EMBL" id="CP041185">
    <property type="protein sequence ID" value="QDG74149.1"/>
    <property type="molecule type" value="Genomic_DNA"/>
</dbReference>
<organism evidence="2 3">
    <name type="scientific">Janthinobacterium tructae</name>
    <dbReference type="NCBI Taxonomy" id="2590869"/>
    <lineage>
        <taxon>Bacteria</taxon>
        <taxon>Pseudomonadati</taxon>
        <taxon>Pseudomonadota</taxon>
        <taxon>Betaproteobacteria</taxon>
        <taxon>Burkholderiales</taxon>
        <taxon>Oxalobacteraceae</taxon>
        <taxon>Janthinobacterium</taxon>
    </lineage>
</organism>
<evidence type="ECO:0008006" key="4">
    <source>
        <dbReference type="Google" id="ProtNLM"/>
    </source>
</evidence>
<evidence type="ECO:0000256" key="1">
    <source>
        <dbReference type="SAM" id="Phobius"/>
    </source>
</evidence>
<dbReference type="Proteomes" id="UP000316665">
    <property type="component" value="Chromosome"/>
</dbReference>
<protein>
    <recommendedName>
        <fullName evidence="4">Transmembrane protein</fullName>
    </recommendedName>
</protein>
<evidence type="ECO:0000313" key="3">
    <source>
        <dbReference type="Proteomes" id="UP000316665"/>
    </source>
</evidence>
<dbReference type="OrthoDB" id="5195601at2"/>
<keyword evidence="3" id="KW-1185">Reference proteome</keyword>
<keyword evidence="1" id="KW-0472">Membrane</keyword>
<proteinExistence type="predicted"/>